<accession>A0ACC3N3G1</accession>
<comment type="caution">
    <text evidence="1">The sequence shown here is derived from an EMBL/GenBank/DDBJ whole genome shotgun (WGS) entry which is preliminary data.</text>
</comment>
<dbReference type="EMBL" id="JAUTXU010000101">
    <property type="protein sequence ID" value="KAK3708423.1"/>
    <property type="molecule type" value="Genomic_DNA"/>
</dbReference>
<evidence type="ECO:0000313" key="2">
    <source>
        <dbReference type="Proteomes" id="UP001281147"/>
    </source>
</evidence>
<gene>
    <name evidence="1" type="ORF">LTR37_011519</name>
</gene>
<keyword evidence="2" id="KW-1185">Reference proteome</keyword>
<reference evidence="1" key="1">
    <citation type="submission" date="2023-07" db="EMBL/GenBank/DDBJ databases">
        <title>Black Yeasts Isolated from many extreme environments.</title>
        <authorList>
            <person name="Coleine C."/>
            <person name="Stajich J.E."/>
            <person name="Selbmann L."/>
        </authorList>
    </citation>
    <scope>NUCLEOTIDE SEQUENCE</scope>
    <source>
        <strain evidence="1">CCFEE 5714</strain>
    </source>
</reference>
<name>A0ACC3N3G1_9PEZI</name>
<protein>
    <submittedName>
        <fullName evidence="1">Uncharacterized protein</fullName>
    </submittedName>
</protein>
<evidence type="ECO:0000313" key="1">
    <source>
        <dbReference type="EMBL" id="KAK3708423.1"/>
    </source>
</evidence>
<sequence length="349" mass="40016">MAQLEAMIEDSETRRHLKCITLSHACLVDPQEDYQRRQFKLSTALKGDRTLQSRLRKLSNILRRSILRLRKSGIDVGIRCTETGIKLYYGNVGNPEDPAPWGYDRLCERLGYRGCLDKQETDHRAFRAILSASSVTSHAPPVLELGNKWNGLPIQSFNRLWLGPRLEQQLFCDLETLRLGLTLGRGRCHDTSRAWTDDEEQVRSEVDGVLTSFRETLYDAPQLRTLGLTILDHSHDDECLGEEVFLHILAVDLLSNLRVLELSRDRINMCALLTFVLLKKGTLRSIYLRRTKDTESRFAVDVFQLPENAETSALLCDVFQASVVDCDVTWEQVYDGEKWRQPSSKEVYV</sequence>
<dbReference type="Proteomes" id="UP001281147">
    <property type="component" value="Unassembled WGS sequence"/>
</dbReference>
<organism evidence="1 2">
    <name type="scientific">Vermiconidia calcicola</name>
    <dbReference type="NCBI Taxonomy" id="1690605"/>
    <lineage>
        <taxon>Eukaryota</taxon>
        <taxon>Fungi</taxon>
        <taxon>Dikarya</taxon>
        <taxon>Ascomycota</taxon>
        <taxon>Pezizomycotina</taxon>
        <taxon>Dothideomycetes</taxon>
        <taxon>Dothideomycetidae</taxon>
        <taxon>Mycosphaerellales</taxon>
        <taxon>Extremaceae</taxon>
        <taxon>Vermiconidia</taxon>
    </lineage>
</organism>
<proteinExistence type="predicted"/>